<dbReference type="AlphaFoldDB" id="A0A3Q7FI53"/>
<keyword evidence="3" id="KW-1185">Reference proteome</keyword>
<evidence type="ECO:0000313" key="3">
    <source>
        <dbReference type="Proteomes" id="UP000004994"/>
    </source>
</evidence>
<dbReference type="InParanoid" id="A0A3Q7FI53"/>
<reference evidence="2" key="1">
    <citation type="journal article" date="2012" name="Nature">
        <title>The tomato genome sequence provides insights into fleshy fruit evolution.</title>
        <authorList>
            <consortium name="Tomato Genome Consortium"/>
        </authorList>
    </citation>
    <scope>NUCLEOTIDE SEQUENCE [LARGE SCALE GENOMIC DNA]</scope>
    <source>
        <strain evidence="2">cv. Heinz 1706</strain>
    </source>
</reference>
<feature type="compositionally biased region" description="Low complexity" evidence="1">
    <location>
        <begin position="93"/>
        <end position="105"/>
    </location>
</feature>
<feature type="region of interest" description="Disordered" evidence="1">
    <location>
        <begin position="88"/>
        <end position="132"/>
    </location>
</feature>
<sequence length="224" mass="25582">MKRVKRLVLEKLEGSYIDEFNKLEGYAQELRDNNPESFNKWIIDARAKPIIKMLENIRIKVQRLKKPAQDVLVSTPQAIQEESCIMSTPGFVDSSSQQSSQPDGPSKSKEIENNPTKPSKSKRKIIVDESEDGQHIRLTGTRRIDFKGDENGVSIPTNLPYSPRKLVWKGKEAITSDHLTIEKEKRIGKLKAKRGGKKTTPFSHIHDYAKVFIDHYDISTFFTT</sequence>
<reference evidence="2" key="2">
    <citation type="submission" date="2019-01" db="UniProtKB">
        <authorList>
            <consortium name="EnsemblPlants"/>
        </authorList>
    </citation>
    <scope>IDENTIFICATION</scope>
    <source>
        <strain evidence="2">cv. Heinz 1706</strain>
    </source>
</reference>
<dbReference type="EnsemblPlants" id="Solyc03g059318.1.1">
    <property type="protein sequence ID" value="Solyc03g059318.1.1"/>
    <property type="gene ID" value="Solyc03g059318.1"/>
</dbReference>
<dbReference type="Gramene" id="Solyc03g059318.1.1">
    <property type="protein sequence ID" value="Solyc03g059318.1.1"/>
    <property type="gene ID" value="Solyc03g059318.1"/>
</dbReference>
<accession>A0A3Q7FI53</accession>
<dbReference type="Proteomes" id="UP000004994">
    <property type="component" value="Chromosome 3"/>
</dbReference>
<protein>
    <submittedName>
        <fullName evidence="2">Uncharacterized protein</fullName>
    </submittedName>
</protein>
<proteinExistence type="predicted"/>
<evidence type="ECO:0000313" key="2">
    <source>
        <dbReference type="EnsemblPlants" id="Solyc03g059318.1.1"/>
    </source>
</evidence>
<evidence type="ECO:0000256" key="1">
    <source>
        <dbReference type="SAM" id="MobiDB-lite"/>
    </source>
</evidence>
<name>A0A3Q7FI53_SOLLC</name>
<organism evidence="2">
    <name type="scientific">Solanum lycopersicum</name>
    <name type="common">Tomato</name>
    <name type="synonym">Lycopersicon esculentum</name>
    <dbReference type="NCBI Taxonomy" id="4081"/>
    <lineage>
        <taxon>Eukaryota</taxon>
        <taxon>Viridiplantae</taxon>
        <taxon>Streptophyta</taxon>
        <taxon>Embryophyta</taxon>
        <taxon>Tracheophyta</taxon>
        <taxon>Spermatophyta</taxon>
        <taxon>Magnoliopsida</taxon>
        <taxon>eudicotyledons</taxon>
        <taxon>Gunneridae</taxon>
        <taxon>Pentapetalae</taxon>
        <taxon>asterids</taxon>
        <taxon>lamiids</taxon>
        <taxon>Solanales</taxon>
        <taxon>Solanaceae</taxon>
        <taxon>Solanoideae</taxon>
        <taxon>Solaneae</taxon>
        <taxon>Solanum</taxon>
        <taxon>Solanum subgen. Lycopersicon</taxon>
    </lineage>
</organism>